<dbReference type="InParanoid" id="A0A2K3DWT2"/>
<dbReference type="FunFam" id="3.50.50.60:FF:000565">
    <property type="entry name" value="Flavin-containing monooxygenase"/>
    <property type="match status" value="1"/>
</dbReference>
<organism evidence="7 8">
    <name type="scientific">Chlamydomonas reinhardtii</name>
    <name type="common">Chlamydomonas smithii</name>
    <dbReference type="NCBI Taxonomy" id="3055"/>
    <lineage>
        <taxon>Eukaryota</taxon>
        <taxon>Viridiplantae</taxon>
        <taxon>Chlorophyta</taxon>
        <taxon>core chlorophytes</taxon>
        <taxon>Chlorophyceae</taxon>
        <taxon>CS clade</taxon>
        <taxon>Chlamydomonadales</taxon>
        <taxon>Chlamydomonadaceae</taxon>
        <taxon>Chlamydomonas</taxon>
    </lineage>
</organism>
<keyword evidence="2 6" id="KW-0285">Flavoprotein</keyword>
<accession>A0A2K3DWT2</accession>
<dbReference type="Proteomes" id="UP000006906">
    <property type="component" value="Chromosome 3"/>
</dbReference>
<reference evidence="7 8" key="1">
    <citation type="journal article" date="2007" name="Science">
        <title>The Chlamydomonas genome reveals the evolution of key animal and plant functions.</title>
        <authorList>
            <person name="Merchant S.S."/>
            <person name="Prochnik S.E."/>
            <person name="Vallon O."/>
            <person name="Harris E.H."/>
            <person name="Karpowicz S.J."/>
            <person name="Witman G.B."/>
            <person name="Terry A."/>
            <person name="Salamov A."/>
            <person name="Fritz-Laylin L.K."/>
            <person name="Marechal-Drouard L."/>
            <person name="Marshall W.F."/>
            <person name="Qu L.H."/>
            <person name="Nelson D.R."/>
            <person name="Sanderfoot A.A."/>
            <person name="Spalding M.H."/>
            <person name="Kapitonov V.V."/>
            <person name="Ren Q."/>
            <person name="Ferris P."/>
            <person name="Lindquist E."/>
            <person name="Shapiro H."/>
            <person name="Lucas S.M."/>
            <person name="Grimwood J."/>
            <person name="Schmutz J."/>
            <person name="Cardol P."/>
            <person name="Cerutti H."/>
            <person name="Chanfreau G."/>
            <person name="Chen C.L."/>
            <person name="Cognat V."/>
            <person name="Croft M.T."/>
            <person name="Dent R."/>
            <person name="Dutcher S."/>
            <person name="Fernandez E."/>
            <person name="Fukuzawa H."/>
            <person name="Gonzalez-Ballester D."/>
            <person name="Gonzalez-Halphen D."/>
            <person name="Hallmann A."/>
            <person name="Hanikenne M."/>
            <person name="Hippler M."/>
            <person name="Inwood W."/>
            <person name="Jabbari K."/>
            <person name="Kalanon M."/>
            <person name="Kuras R."/>
            <person name="Lefebvre P.A."/>
            <person name="Lemaire S.D."/>
            <person name="Lobanov A.V."/>
            <person name="Lohr M."/>
            <person name="Manuell A."/>
            <person name="Meier I."/>
            <person name="Mets L."/>
            <person name="Mittag M."/>
            <person name="Mittelmeier T."/>
            <person name="Moroney J.V."/>
            <person name="Moseley J."/>
            <person name="Napoli C."/>
            <person name="Nedelcu A.M."/>
            <person name="Niyogi K."/>
            <person name="Novoselov S.V."/>
            <person name="Paulsen I.T."/>
            <person name="Pazour G."/>
            <person name="Purton S."/>
            <person name="Ral J.P."/>
            <person name="Riano-Pachon D.M."/>
            <person name="Riekhof W."/>
            <person name="Rymarquis L."/>
            <person name="Schroda M."/>
            <person name="Stern D."/>
            <person name="Umen J."/>
            <person name="Willows R."/>
            <person name="Wilson N."/>
            <person name="Zimmer S.L."/>
            <person name="Allmer J."/>
            <person name="Balk J."/>
            <person name="Bisova K."/>
            <person name="Chen C.J."/>
            <person name="Elias M."/>
            <person name="Gendler K."/>
            <person name="Hauser C."/>
            <person name="Lamb M.R."/>
            <person name="Ledford H."/>
            <person name="Long J.C."/>
            <person name="Minagawa J."/>
            <person name="Page M.D."/>
            <person name="Pan J."/>
            <person name="Pootakham W."/>
            <person name="Roje S."/>
            <person name="Rose A."/>
            <person name="Stahlberg E."/>
            <person name="Terauchi A.M."/>
            <person name="Yang P."/>
            <person name="Ball S."/>
            <person name="Bowler C."/>
            <person name="Dieckmann C.L."/>
            <person name="Gladyshev V.N."/>
            <person name="Green P."/>
            <person name="Jorgensen R."/>
            <person name="Mayfield S."/>
            <person name="Mueller-Roeber B."/>
            <person name="Rajamani S."/>
            <person name="Sayre R.T."/>
            <person name="Brokstein P."/>
            <person name="Dubchak I."/>
            <person name="Goodstein D."/>
            <person name="Hornick L."/>
            <person name="Huang Y.W."/>
            <person name="Jhaveri J."/>
            <person name="Luo Y."/>
            <person name="Martinez D."/>
            <person name="Ngau W.C."/>
            <person name="Otillar B."/>
            <person name="Poliakov A."/>
            <person name="Porter A."/>
            <person name="Szajkowski L."/>
            <person name="Werner G."/>
            <person name="Zhou K."/>
            <person name="Grigoriev I.V."/>
            <person name="Rokhsar D.S."/>
            <person name="Grossman A.R."/>
        </authorList>
    </citation>
    <scope>NUCLEOTIDE SEQUENCE [LARGE SCALE GENOMIC DNA]</scope>
    <source>
        <strain evidence="8">CC-503</strain>
    </source>
</reference>
<keyword evidence="5 6" id="KW-0560">Oxidoreductase</keyword>
<dbReference type="RefSeq" id="XP_042925938.1">
    <property type="nucleotide sequence ID" value="XM_043060809.1"/>
</dbReference>
<evidence type="ECO:0000256" key="6">
    <source>
        <dbReference type="RuleBase" id="RU361177"/>
    </source>
</evidence>
<dbReference type="GO" id="GO:0050660">
    <property type="term" value="F:flavin adenine dinucleotide binding"/>
    <property type="evidence" value="ECO:0007669"/>
    <property type="project" value="InterPro"/>
</dbReference>
<comment type="cofactor">
    <cofactor evidence="6">
        <name>FAD</name>
        <dbReference type="ChEBI" id="CHEBI:57692"/>
    </cofactor>
</comment>
<gene>
    <name evidence="7" type="ORF">CHLRE_03g167150v5</name>
</gene>
<dbReference type="PANTHER" id="PTHR23023">
    <property type="entry name" value="DIMETHYLANILINE MONOOXYGENASE"/>
    <property type="match status" value="1"/>
</dbReference>
<dbReference type="AlphaFoldDB" id="A0A2K3DWT2"/>
<evidence type="ECO:0000313" key="8">
    <source>
        <dbReference type="Proteomes" id="UP000006906"/>
    </source>
</evidence>
<name>A0A2K3DWT2_CHLRE</name>
<dbReference type="SUPFAM" id="SSF51905">
    <property type="entry name" value="FAD/NAD(P)-binding domain"/>
    <property type="match status" value="2"/>
</dbReference>
<dbReference type="PaxDb" id="3055-EDP06031"/>
<evidence type="ECO:0000256" key="1">
    <source>
        <dbReference type="ARBA" id="ARBA00009183"/>
    </source>
</evidence>
<evidence type="ECO:0000256" key="2">
    <source>
        <dbReference type="ARBA" id="ARBA00022630"/>
    </source>
</evidence>
<dbReference type="Gene3D" id="3.50.50.60">
    <property type="entry name" value="FAD/NAD(P)-binding domain"/>
    <property type="match status" value="3"/>
</dbReference>
<keyword evidence="3 6" id="KW-0274">FAD</keyword>
<keyword evidence="6" id="KW-0503">Monooxygenase</keyword>
<dbReference type="InterPro" id="IPR000960">
    <property type="entry name" value="Flavin_mOase"/>
</dbReference>
<dbReference type="GO" id="GO:0004499">
    <property type="term" value="F:N,N-dimethylaniline monooxygenase activity"/>
    <property type="evidence" value="ECO:0007669"/>
    <property type="project" value="InterPro"/>
</dbReference>
<dbReference type="STRING" id="3055.A0A2K3DWT2"/>
<evidence type="ECO:0000256" key="4">
    <source>
        <dbReference type="ARBA" id="ARBA00022857"/>
    </source>
</evidence>
<dbReference type="EC" id="1.-.-.-" evidence="6"/>
<evidence type="ECO:0000313" key="7">
    <source>
        <dbReference type="EMBL" id="PNW84991.1"/>
    </source>
</evidence>
<dbReference type="GO" id="GO:0050661">
    <property type="term" value="F:NADP binding"/>
    <property type="evidence" value="ECO:0007669"/>
    <property type="project" value="InterPro"/>
</dbReference>
<dbReference type="EMBL" id="CM008964">
    <property type="protein sequence ID" value="PNW84991.1"/>
    <property type="molecule type" value="Genomic_DNA"/>
</dbReference>
<dbReference type="InterPro" id="IPR050346">
    <property type="entry name" value="FMO-like"/>
</dbReference>
<dbReference type="PRINTS" id="PR00370">
    <property type="entry name" value="FMOXYGENASE"/>
</dbReference>
<dbReference type="OMA" id="VMIKEVN"/>
<dbReference type="OrthoDB" id="66881at2759"/>
<dbReference type="FunCoup" id="A0A2K3DWT2">
    <property type="interactions" value="734"/>
</dbReference>
<comment type="similarity">
    <text evidence="1 6">Belongs to the FMO family.</text>
</comment>
<proteinExistence type="inferred from homology"/>
<dbReference type="KEGG" id="cre:CHLRE_03g167150v5"/>
<keyword evidence="4" id="KW-0521">NADP</keyword>
<dbReference type="InterPro" id="IPR020946">
    <property type="entry name" value="Flavin_mOase-like"/>
</dbReference>
<dbReference type="GeneID" id="5729006"/>
<dbReference type="ExpressionAtlas" id="A0A2K3DWT2">
    <property type="expression patterns" value="baseline"/>
</dbReference>
<dbReference type="Pfam" id="PF00743">
    <property type="entry name" value="FMO-like"/>
    <property type="match status" value="3"/>
</dbReference>
<evidence type="ECO:0000256" key="5">
    <source>
        <dbReference type="ARBA" id="ARBA00023002"/>
    </source>
</evidence>
<sequence length="575" mass="60882">MASDRTKRSRRVAVIGAGAAGLVAARELRREGHVVTVLEQSGGVGGVWRFDARTEADALGLDEQRPPESRVHSSMYKQLRTNLPREIMSYSDFPFDAAVLGPRYSNDSRRFCGHQEVLGYLEAFADYYQLKPLVRHHTRVVAVEPTAPGAGAEGAAATGAGGMGGDAGAVEKEVLWSVTSERLASNGQASTSADAGGASNGHSNGLAEVQHEVYDAVVVCNGHYAEPRLPDPSQVRGLLPPGLFPGQQLHSHNYREPTQWAGKAVLVVGASNSGEDVSRELSEGGAARVLLAARSWKNEAWGADAAPYGPRNNIYRYPMVTELHSDGFASFEGGQREGPIDAVIWCTGYKYSFPFLRGAAAEVAAVSDNCVGSPLWLHMVPPGPLAPGLCFIGLPWKVVPFPQMELQSKLIARLLSGRVPLPSVERMRADISAHLHSMQEQGLPTRYTHMQGTDQFAYNDTLAAMCGPDVAPLPAWREVLYQATSALKRSRPEDYRDGDIGEAGGPEAARAVEAAEADIRGQAARLGLGVALGAGKGQAGSAACSVSDWVERQASAMATADAPVAAAAAAAAAAR</sequence>
<dbReference type="Gramene" id="PNW84991">
    <property type="protein sequence ID" value="PNW84991"/>
    <property type="gene ID" value="CHLRE_03g167150v5"/>
</dbReference>
<evidence type="ECO:0000256" key="3">
    <source>
        <dbReference type="ARBA" id="ARBA00022827"/>
    </source>
</evidence>
<protein>
    <recommendedName>
        <fullName evidence="6">Flavin-containing monooxygenase</fullName>
        <ecNumber evidence="6">1.-.-.-</ecNumber>
    </recommendedName>
</protein>
<keyword evidence="8" id="KW-1185">Reference proteome</keyword>
<dbReference type="InterPro" id="IPR036188">
    <property type="entry name" value="FAD/NAD-bd_sf"/>
</dbReference>
<dbReference type="PIRSF" id="PIRSF000332">
    <property type="entry name" value="FMO"/>
    <property type="match status" value="1"/>
</dbReference>